<keyword evidence="2" id="KW-0378">Hydrolase</keyword>
<protein>
    <submittedName>
        <fullName evidence="4">Predicted protein</fullName>
    </submittedName>
</protein>
<dbReference type="AlphaFoldDB" id="B0CQ79"/>
<evidence type="ECO:0000313" key="4">
    <source>
        <dbReference type="EMBL" id="EDR15027.1"/>
    </source>
</evidence>
<dbReference type="GO" id="GO:0000175">
    <property type="term" value="F:3'-5'-RNA exonuclease activity"/>
    <property type="evidence" value="ECO:0007669"/>
    <property type="project" value="TreeGrafter"/>
</dbReference>
<dbReference type="InterPro" id="IPR036691">
    <property type="entry name" value="Endo/exonu/phosph_ase_sf"/>
</dbReference>
<evidence type="ECO:0000256" key="1">
    <source>
        <dbReference type="ARBA" id="ARBA00010774"/>
    </source>
</evidence>
<evidence type="ECO:0000259" key="3">
    <source>
        <dbReference type="Pfam" id="PF03372"/>
    </source>
</evidence>
<gene>
    <name evidence="4" type="ORF">LACBIDRAFT_300740</name>
</gene>
<dbReference type="OrthoDB" id="428734at2759"/>
<dbReference type="Proteomes" id="UP000001194">
    <property type="component" value="Unassembled WGS sequence"/>
</dbReference>
<keyword evidence="5" id="KW-1185">Reference proteome</keyword>
<organism evidence="5">
    <name type="scientific">Laccaria bicolor (strain S238N-H82 / ATCC MYA-4686)</name>
    <name type="common">Bicoloured deceiver</name>
    <name type="synonym">Laccaria laccata var. bicolor</name>
    <dbReference type="NCBI Taxonomy" id="486041"/>
    <lineage>
        <taxon>Eukaryota</taxon>
        <taxon>Fungi</taxon>
        <taxon>Dikarya</taxon>
        <taxon>Basidiomycota</taxon>
        <taxon>Agaricomycotina</taxon>
        <taxon>Agaricomycetes</taxon>
        <taxon>Agaricomycetidae</taxon>
        <taxon>Agaricales</taxon>
        <taxon>Agaricineae</taxon>
        <taxon>Hydnangiaceae</taxon>
        <taxon>Laccaria</taxon>
    </lineage>
</organism>
<dbReference type="RefSeq" id="XP_001873235.1">
    <property type="nucleotide sequence ID" value="XM_001873200.1"/>
</dbReference>
<dbReference type="FunCoup" id="B0CQ79">
    <property type="interactions" value="222"/>
</dbReference>
<dbReference type="Pfam" id="PF03372">
    <property type="entry name" value="Exo_endo_phos"/>
    <property type="match status" value="1"/>
</dbReference>
<dbReference type="Gene3D" id="3.60.10.10">
    <property type="entry name" value="Endonuclease/exonuclease/phosphatase"/>
    <property type="match status" value="2"/>
</dbReference>
<reference evidence="4 5" key="1">
    <citation type="journal article" date="2008" name="Nature">
        <title>The genome of Laccaria bicolor provides insights into mycorrhizal symbiosis.</title>
        <authorList>
            <person name="Martin F."/>
            <person name="Aerts A."/>
            <person name="Ahren D."/>
            <person name="Brun A."/>
            <person name="Danchin E.G.J."/>
            <person name="Duchaussoy F."/>
            <person name="Gibon J."/>
            <person name="Kohler A."/>
            <person name="Lindquist E."/>
            <person name="Pereda V."/>
            <person name="Salamov A."/>
            <person name="Shapiro H.J."/>
            <person name="Wuyts J."/>
            <person name="Blaudez D."/>
            <person name="Buee M."/>
            <person name="Brokstein P."/>
            <person name="Canbaeck B."/>
            <person name="Cohen D."/>
            <person name="Courty P.E."/>
            <person name="Coutinho P.M."/>
            <person name="Delaruelle C."/>
            <person name="Detter J.C."/>
            <person name="Deveau A."/>
            <person name="DiFazio S."/>
            <person name="Duplessis S."/>
            <person name="Fraissinet-Tachet L."/>
            <person name="Lucic E."/>
            <person name="Frey-Klett P."/>
            <person name="Fourrey C."/>
            <person name="Feussner I."/>
            <person name="Gay G."/>
            <person name="Grimwood J."/>
            <person name="Hoegger P.J."/>
            <person name="Jain P."/>
            <person name="Kilaru S."/>
            <person name="Labbe J."/>
            <person name="Lin Y.C."/>
            <person name="Legue V."/>
            <person name="Le Tacon F."/>
            <person name="Marmeisse R."/>
            <person name="Melayah D."/>
            <person name="Montanini B."/>
            <person name="Muratet M."/>
            <person name="Nehls U."/>
            <person name="Niculita-Hirzel H."/>
            <person name="Oudot-Le Secq M.P."/>
            <person name="Peter M."/>
            <person name="Quesneville H."/>
            <person name="Rajashekar B."/>
            <person name="Reich M."/>
            <person name="Rouhier N."/>
            <person name="Schmutz J."/>
            <person name="Yin T."/>
            <person name="Chalot M."/>
            <person name="Henrissat B."/>
            <person name="Kuees U."/>
            <person name="Lucas S."/>
            <person name="Van de Peer Y."/>
            <person name="Podila G.K."/>
            <person name="Polle A."/>
            <person name="Pukkila P.J."/>
            <person name="Richardson P.M."/>
            <person name="Rouze P."/>
            <person name="Sanders I.R."/>
            <person name="Stajich J.E."/>
            <person name="Tunlid A."/>
            <person name="Tuskan G."/>
            <person name="Grigoriev I.V."/>
        </authorList>
    </citation>
    <scope>NUCLEOTIDE SEQUENCE [LARGE SCALE GENOMIC DNA]</scope>
    <source>
        <strain evidence="5">S238N-H82 / ATCC MYA-4686</strain>
    </source>
</reference>
<comment type="similarity">
    <text evidence="1">Belongs to the CCR4/nocturin family.</text>
</comment>
<dbReference type="GeneID" id="6069308"/>
<dbReference type="GO" id="GO:0006139">
    <property type="term" value="P:nucleobase-containing compound metabolic process"/>
    <property type="evidence" value="ECO:0007669"/>
    <property type="project" value="UniProtKB-ARBA"/>
</dbReference>
<sequence>MPFQHTPETLALSEARKAKKLSKKLIQSNEPRPLPEITVPRPWLTLHTSETNHCLPIRVLTWNLLAQCLVRRQLFPASDCLKAGQREPVLHREILSHNADILCLQEVDRLEQLLPVLQKAGYSHHFGSGPGKLHGSIIAYKAQRFSLVAEKVVYYDEERVRTDGSELGQRGVSFKTRNIGMIVALEANNNQSDSLVVATTHLFWHPKYVIPLHRLPAIEIGLDIPMKGPGRDFGSPYKYCCRFNLTRQAALLIREVSRFKVDHAVEEWPCIVAGDFNFPPDDPAYSLLSGDELLAEQQAKLSASYVVHSTVGPNVLLNTEKQVVDDQEGGDADDPDVDIVNARNAIPADGLLSIPELVTLCSSQPRVRSSYDIGLADYLSRNFFITTYGDRVQIPPGRHGSHEPEYTSYAHYWKTVLDYVFVLDPPGRYCRVTGLLSPFQAADLEPGLPQRRVSGSDHVSLVAELVWPQIHHINDP</sequence>
<dbReference type="InterPro" id="IPR050410">
    <property type="entry name" value="CCR4/nocturin_mRNA_transcr"/>
</dbReference>
<name>B0CQ79_LACBS</name>
<dbReference type="InterPro" id="IPR005135">
    <property type="entry name" value="Endo/exonuclease/phosphatase"/>
</dbReference>
<dbReference type="SUPFAM" id="SSF56219">
    <property type="entry name" value="DNase I-like"/>
    <property type="match status" value="1"/>
</dbReference>
<evidence type="ECO:0000256" key="2">
    <source>
        <dbReference type="ARBA" id="ARBA00022801"/>
    </source>
</evidence>
<dbReference type="KEGG" id="lbc:LACBIDRAFT_300740"/>
<evidence type="ECO:0000313" key="5">
    <source>
        <dbReference type="Proteomes" id="UP000001194"/>
    </source>
</evidence>
<dbReference type="PANTHER" id="PTHR12121:SF45">
    <property type="entry name" value="NOCTURNIN"/>
    <property type="match status" value="1"/>
</dbReference>
<dbReference type="HOGENOM" id="CLU_034867_1_0_1"/>
<dbReference type="PANTHER" id="PTHR12121">
    <property type="entry name" value="CARBON CATABOLITE REPRESSOR PROTEIN 4"/>
    <property type="match status" value="1"/>
</dbReference>
<feature type="domain" description="Endonuclease/exonuclease/phosphatase" evidence="3">
    <location>
        <begin position="60"/>
        <end position="422"/>
    </location>
</feature>
<dbReference type="EMBL" id="DS547091">
    <property type="protein sequence ID" value="EDR15027.1"/>
    <property type="molecule type" value="Genomic_DNA"/>
</dbReference>
<dbReference type="InParanoid" id="B0CQ79"/>
<accession>B0CQ79</accession>
<proteinExistence type="inferred from homology"/>